<evidence type="ECO:0000256" key="3">
    <source>
        <dbReference type="ARBA" id="ARBA00022679"/>
    </source>
</evidence>
<comment type="catalytic activity">
    <reaction evidence="6">
        <text>cytidine(34) in tRNA + S-adenosyl-L-methionine = 2'-O-methylcytidine(34) in tRNA + S-adenosyl-L-homocysteine + H(+)</text>
        <dbReference type="Rhea" id="RHEA:43084"/>
        <dbReference type="Rhea" id="RHEA-COMP:10331"/>
        <dbReference type="Rhea" id="RHEA-COMP:10332"/>
        <dbReference type="ChEBI" id="CHEBI:15378"/>
        <dbReference type="ChEBI" id="CHEBI:57856"/>
        <dbReference type="ChEBI" id="CHEBI:59789"/>
        <dbReference type="ChEBI" id="CHEBI:74495"/>
        <dbReference type="ChEBI" id="CHEBI:82748"/>
        <dbReference type="EC" id="2.1.1.207"/>
    </reaction>
</comment>
<dbReference type="NCBIfam" id="TIGR00185">
    <property type="entry name" value="tRNA_yibK_trmL"/>
    <property type="match status" value="1"/>
</dbReference>
<evidence type="ECO:0000256" key="2">
    <source>
        <dbReference type="ARBA" id="ARBA00022603"/>
    </source>
</evidence>
<dbReference type="InterPro" id="IPR029026">
    <property type="entry name" value="tRNA_m1G_MTases_N"/>
</dbReference>
<dbReference type="Proteomes" id="UP000440066">
    <property type="component" value="Unassembled WGS sequence"/>
</dbReference>
<dbReference type="InterPro" id="IPR001537">
    <property type="entry name" value="SpoU_MeTrfase"/>
</dbReference>
<dbReference type="Proteomes" id="UP000469870">
    <property type="component" value="Unassembled WGS sequence"/>
</dbReference>
<proteinExistence type="inferred from homology"/>
<protein>
    <recommendedName>
        <fullName evidence="6">Putative tRNA (cytidine(34)-2'-O)-methyltransferase</fullName>
        <ecNumber evidence="6">2.1.1.207</ecNumber>
    </recommendedName>
    <alternativeName>
        <fullName evidence="6">tRNA (cytidine/uridine-2'-O-)-methyltransferase</fullName>
    </alternativeName>
</protein>
<evidence type="ECO:0000256" key="5">
    <source>
        <dbReference type="ARBA" id="ARBA00022694"/>
    </source>
</evidence>
<accession>A0A6I2GCH2</accession>
<dbReference type="HAMAP" id="MF_01885">
    <property type="entry name" value="tRNA_methyltr_TrmL"/>
    <property type="match status" value="1"/>
</dbReference>
<dbReference type="GO" id="GO:0002130">
    <property type="term" value="P:wobble position ribose methylation"/>
    <property type="evidence" value="ECO:0007669"/>
    <property type="project" value="TreeGrafter"/>
</dbReference>
<dbReference type="EMBL" id="WJQT01000003">
    <property type="protein sequence ID" value="MRJ46733.1"/>
    <property type="molecule type" value="Genomic_DNA"/>
</dbReference>
<comment type="subcellular location">
    <subcellularLocation>
        <location evidence="6">Cytoplasm</location>
    </subcellularLocation>
</comment>
<dbReference type="FunFam" id="3.40.1280.10:FF:000002">
    <property type="entry name" value="Peptidylprolyl isomerase"/>
    <property type="match status" value="1"/>
</dbReference>
<comment type="similarity">
    <text evidence="6">Belongs to the class IV-like SAM-binding methyltransferase superfamily. RNA methyltransferase TrmH family. TrmL subfamily.</text>
</comment>
<keyword evidence="2 6" id="KW-0489">Methyltransferase</keyword>
<evidence type="ECO:0000313" key="10">
    <source>
        <dbReference type="EMBL" id="MRI85507.1"/>
    </source>
</evidence>
<keyword evidence="3 6" id="KW-0808">Transferase</keyword>
<dbReference type="SUPFAM" id="SSF75217">
    <property type="entry name" value="alpha/beta knot"/>
    <property type="match status" value="1"/>
</dbReference>
<dbReference type="Proteomes" id="UP000430975">
    <property type="component" value="Unassembled WGS sequence"/>
</dbReference>
<evidence type="ECO:0000313" key="11">
    <source>
        <dbReference type="EMBL" id="MRJ46733.1"/>
    </source>
</evidence>
<evidence type="ECO:0000313" key="13">
    <source>
        <dbReference type="Proteomes" id="UP000440066"/>
    </source>
</evidence>
<dbReference type="AlphaFoldDB" id="A0A6I2GCH2"/>
<evidence type="ECO:0000256" key="1">
    <source>
        <dbReference type="ARBA" id="ARBA00022490"/>
    </source>
</evidence>
<dbReference type="GO" id="GO:0003723">
    <property type="term" value="F:RNA binding"/>
    <property type="evidence" value="ECO:0007669"/>
    <property type="project" value="InterPro"/>
</dbReference>
<dbReference type="GO" id="GO:0008757">
    <property type="term" value="F:S-adenosylmethionine-dependent methyltransferase activity"/>
    <property type="evidence" value="ECO:0007669"/>
    <property type="project" value="UniProtKB-UniRule"/>
</dbReference>
<keyword evidence="5 6" id="KW-0819">tRNA processing</keyword>
<evidence type="ECO:0000313" key="14">
    <source>
        <dbReference type="Proteomes" id="UP000469870"/>
    </source>
</evidence>
<dbReference type="CDD" id="cd18094">
    <property type="entry name" value="SpoU-like_TrmL"/>
    <property type="match status" value="1"/>
</dbReference>
<dbReference type="Gene3D" id="3.40.1280.10">
    <property type="match status" value="1"/>
</dbReference>
<evidence type="ECO:0000256" key="4">
    <source>
        <dbReference type="ARBA" id="ARBA00022691"/>
    </source>
</evidence>
<comment type="catalytic activity">
    <reaction evidence="6">
        <text>5-carboxymethylaminomethyluridine(34) in tRNA(Leu) + S-adenosyl-L-methionine = 5-carboxymethylaminomethyl-2'-O-methyluridine(34) in tRNA(Leu) + S-adenosyl-L-homocysteine + H(+)</text>
        <dbReference type="Rhea" id="RHEA:43088"/>
        <dbReference type="Rhea" id="RHEA-COMP:10333"/>
        <dbReference type="Rhea" id="RHEA-COMP:10334"/>
        <dbReference type="ChEBI" id="CHEBI:15378"/>
        <dbReference type="ChEBI" id="CHEBI:57856"/>
        <dbReference type="ChEBI" id="CHEBI:59789"/>
        <dbReference type="ChEBI" id="CHEBI:74508"/>
        <dbReference type="ChEBI" id="CHEBI:74511"/>
        <dbReference type="EC" id="2.1.1.207"/>
    </reaction>
</comment>
<feature type="binding site" evidence="6 7">
    <location>
        <position position="126"/>
    </location>
    <ligand>
        <name>S-adenosyl-L-methionine</name>
        <dbReference type="ChEBI" id="CHEBI:59789"/>
    </ligand>
</feature>
<feature type="binding site" evidence="6 7">
    <location>
        <position position="79"/>
    </location>
    <ligand>
        <name>S-adenosyl-L-methionine</name>
        <dbReference type="ChEBI" id="CHEBI:59789"/>
    </ligand>
</feature>
<evidence type="ECO:0000313" key="9">
    <source>
        <dbReference type="EMBL" id="MRI81523.1"/>
    </source>
</evidence>
<dbReference type="InterPro" id="IPR016914">
    <property type="entry name" value="TrmL"/>
</dbReference>
<keyword evidence="4 6" id="KW-0949">S-adenosyl-L-methionine</keyword>
<comment type="function">
    <text evidence="6">Could methylate the ribose at the nucleotide 34 wobble position in tRNA.</text>
</comment>
<dbReference type="EC" id="2.1.1.207" evidence="6"/>
<reference evidence="12 14" key="2">
    <citation type="submission" date="2019-11" db="EMBL/GenBank/DDBJ databases">
        <title>Characterisation of Fundicoccus ignavus gen. nov. sp. nov., a novel genus of the family Aerococcaceae isolated from bulk tank milk.</title>
        <authorList>
            <person name="Siebert A."/>
            <person name="Huptas C."/>
            <person name="Wenning M."/>
            <person name="Scherer S."/>
            <person name="Doll E.V."/>
        </authorList>
    </citation>
    <scope>NUCLEOTIDE SEQUENCE [LARGE SCALE GENOMIC DNA]</scope>
    <source>
        <strain evidence="9 14">DSM 109653</strain>
        <strain evidence="10 12">WS4759</strain>
    </source>
</reference>
<sequence>MKNHIVLFEPLMPANTGNIARTCAGTNTALHLIEPLGFSTDDKMLKRAGLDYWHNVDITYHKDMAAFLEFVGERSLYLITKFAPKIYSDENLASNETGEQFFLFGKETTGLPIELMEELKDACLRIPMNDEHVRSLNLSNTANIIIFEALRQQNFAGLETTHHYDDTDKAQQLNW</sequence>
<dbReference type="Pfam" id="PF00588">
    <property type="entry name" value="SpoU_methylase"/>
    <property type="match status" value="1"/>
</dbReference>
<evidence type="ECO:0000259" key="8">
    <source>
        <dbReference type="Pfam" id="PF00588"/>
    </source>
</evidence>
<dbReference type="InterPro" id="IPR029028">
    <property type="entry name" value="Alpha/beta_knot_MTases"/>
</dbReference>
<feature type="binding site" evidence="6 7">
    <location>
        <position position="105"/>
    </location>
    <ligand>
        <name>S-adenosyl-L-methionine</name>
        <dbReference type="ChEBI" id="CHEBI:59789"/>
    </ligand>
</feature>
<keyword evidence="12" id="KW-1185">Reference proteome</keyword>
<evidence type="ECO:0000313" key="12">
    <source>
        <dbReference type="Proteomes" id="UP000430975"/>
    </source>
</evidence>
<dbReference type="EMBL" id="WJQR01000004">
    <property type="protein sequence ID" value="MRI81523.1"/>
    <property type="molecule type" value="Genomic_DNA"/>
</dbReference>
<organism evidence="10 12">
    <name type="scientific">Fundicoccus ignavus</name>
    <dbReference type="NCBI Taxonomy" id="2664442"/>
    <lineage>
        <taxon>Bacteria</taxon>
        <taxon>Bacillati</taxon>
        <taxon>Bacillota</taxon>
        <taxon>Bacilli</taxon>
        <taxon>Lactobacillales</taxon>
        <taxon>Aerococcaceae</taxon>
        <taxon>Fundicoccus</taxon>
    </lineage>
</organism>
<evidence type="ECO:0000256" key="6">
    <source>
        <dbReference type="HAMAP-Rule" id="MF_01885"/>
    </source>
</evidence>
<name>A0A6I2GCH2_9LACT</name>
<dbReference type="PANTHER" id="PTHR42971:SF1">
    <property type="entry name" value="TRNA (CYTIDINE(34)-2'-O)-METHYLTRANSFERASE"/>
    <property type="match status" value="1"/>
</dbReference>
<dbReference type="PIRSF" id="PIRSF029256">
    <property type="entry name" value="SpoU_TrmH_prd"/>
    <property type="match status" value="1"/>
</dbReference>
<feature type="binding site" evidence="6 7">
    <location>
        <position position="135"/>
    </location>
    <ligand>
        <name>S-adenosyl-L-methionine</name>
        <dbReference type="ChEBI" id="CHEBI:59789"/>
    </ligand>
</feature>
<feature type="domain" description="tRNA/rRNA methyltransferase SpoU type" evidence="8">
    <location>
        <begin position="4"/>
        <end position="146"/>
    </location>
</feature>
<gene>
    <name evidence="10" type="primary">trmL</name>
    <name evidence="11" type="ORF">GF867_04005</name>
    <name evidence="10" type="ORF">GIY09_06395</name>
    <name evidence="9" type="ORF">GIY11_05780</name>
</gene>
<dbReference type="EMBL" id="WJQS01000004">
    <property type="protein sequence ID" value="MRI85507.1"/>
    <property type="molecule type" value="Genomic_DNA"/>
</dbReference>
<dbReference type="RefSeq" id="WP_153831819.1">
    <property type="nucleotide sequence ID" value="NZ_WJQR01000004.1"/>
</dbReference>
<dbReference type="PANTHER" id="PTHR42971">
    <property type="entry name" value="TRNA (CYTIDINE(34)-2'-O)-METHYLTRANSFERASE"/>
    <property type="match status" value="1"/>
</dbReference>
<evidence type="ECO:0000256" key="7">
    <source>
        <dbReference type="PIRSR" id="PIRSR029256-1"/>
    </source>
</evidence>
<dbReference type="GO" id="GO:0005737">
    <property type="term" value="C:cytoplasm"/>
    <property type="evidence" value="ECO:0007669"/>
    <property type="project" value="UniProtKB-SubCell"/>
</dbReference>
<dbReference type="GO" id="GO:0008175">
    <property type="term" value="F:tRNA methyltransferase activity"/>
    <property type="evidence" value="ECO:0007669"/>
    <property type="project" value="UniProtKB-UniRule"/>
</dbReference>
<dbReference type="GO" id="GO:0042802">
    <property type="term" value="F:identical protein binding"/>
    <property type="evidence" value="ECO:0007669"/>
    <property type="project" value="UniProtKB-ARBA"/>
</dbReference>
<comment type="caution">
    <text evidence="10">The sequence shown here is derived from an EMBL/GenBank/DDBJ whole genome shotgun (WGS) entry which is preliminary data.</text>
</comment>
<reference evidence="11 13" key="1">
    <citation type="submission" date="2019-11" db="EMBL/GenBank/DDBJ databases">
        <title>Characterisation of Fundicoccus ignavus gen. nov. sp. nov., a novel genus of the family Aerococcaceae from bulk tank milk.</title>
        <authorList>
            <person name="Siebert A."/>
            <person name="Huptas C."/>
            <person name="Wenning M."/>
            <person name="Scherer S."/>
            <person name="Doll E.V."/>
        </authorList>
    </citation>
    <scope>NUCLEOTIDE SEQUENCE [LARGE SCALE GENOMIC DNA]</scope>
    <source>
        <strain evidence="11 13">DSM 109652</strain>
    </source>
</reference>
<keyword evidence="1 6" id="KW-0963">Cytoplasm</keyword>